<reference evidence="2" key="1">
    <citation type="submission" date="2016-05" db="EMBL/GenBank/DDBJ databases">
        <authorList>
            <person name="Lavstsen T."/>
            <person name="Jespersen J.S."/>
        </authorList>
    </citation>
    <scope>NUCLEOTIDE SEQUENCE</scope>
    <source>
        <strain evidence="2">PFRJS10</strain>
    </source>
</reference>
<dbReference type="AlphaFoldDB" id="A0A2C7ZUM5"/>
<evidence type="ECO:0000313" key="2">
    <source>
        <dbReference type="EMBL" id="SBN39898.1"/>
    </source>
</evidence>
<protein>
    <submittedName>
        <fullName evidence="2">Uncharacterized protein</fullName>
    </submittedName>
</protein>
<name>A0A2C7ZUM5_9ACTN</name>
<feature type="compositionally biased region" description="Polar residues" evidence="1">
    <location>
        <begin position="1"/>
        <end position="11"/>
    </location>
</feature>
<evidence type="ECO:0000256" key="1">
    <source>
        <dbReference type="SAM" id="MobiDB-lite"/>
    </source>
</evidence>
<sequence length="54" mass="5691">MGVSDKQTSGRNTEKARPSGGGSLAVLRRPVFLMLFVAQLVSNIGSWMQSVGAP</sequence>
<proteinExistence type="predicted"/>
<feature type="region of interest" description="Disordered" evidence="1">
    <location>
        <begin position="1"/>
        <end position="23"/>
    </location>
</feature>
<gene>
    <name evidence="2" type="ORF">PFR_JS10_2255</name>
</gene>
<dbReference type="EMBL" id="LT576035">
    <property type="protein sequence ID" value="SBN39898.1"/>
    <property type="molecule type" value="Genomic_DNA"/>
</dbReference>
<organism evidence="2">
    <name type="scientific">Propionibacterium freudenreichii</name>
    <dbReference type="NCBI Taxonomy" id="1744"/>
    <lineage>
        <taxon>Bacteria</taxon>
        <taxon>Bacillati</taxon>
        <taxon>Actinomycetota</taxon>
        <taxon>Actinomycetes</taxon>
        <taxon>Propionibacteriales</taxon>
        <taxon>Propionibacteriaceae</taxon>
        <taxon>Propionibacterium</taxon>
    </lineage>
</organism>
<accession>A0A2C7ZUM5</accession>